<proteinExistence type="predicted"/>
<dbReference type="Proteomes" id="UP000467193">
    <property type="component" value="Chromosome"/>
</dbReference>
<dbReference type="RefSeq" id="WP_220100566.1">
    <property type="nucleotide sequence ID" value="NZ_AP022588.1"/>
</dbReference>
<evidence type="ECO:0000313" key="2">
    <source>
        <dbReference type="Proteomes" id="UP000467193"/>
    </source>
</evidence>
<evidence type="ECO:0000313" key="1">
    <source>
        <dbReference type="EMBL" id="BBY28734.1"/>
    </source>
</evidence>
<dbReference type="InterPro" id="IPR045390">
    <property type="entry name" value="ABC-3C_MC3"/>
</dbReference>
<organism evidence="1 2">
    <name type="scientific">Mycolicibacterium sediminis</name>
    <dbReference type="NCBI Taxonomy" id="1286180"/>
    <lineage>
        <taxon>Bacteria</taxon>
        <taxon>Bacillati</taxon>
        <taxon>Actinomycetota</taxon>
        <taxon>Actinomycetes</taxon>
        <taxon>Mycobacteriales</taxon>
        <taxon>Mycobacteriaceae</taxon>
        <taxon>Mycolicibacterium</taxon>
    </lineage>
</organism>
<dbReference type="EMBL" id="AP022588">
    <property type="protein sequence ID" value="BBY28734.1"/>
    <property type="molecule type" value="Genomic_DNA"/>
</dbReference>
<name>A0A7I7QQY7_9MYCO</name>
<gene>
    <name evidence="1" type="ORF">MSEDJ_28300</name>
</gene>
<accession>A0A7I7QQY7</accession>
<keyword evidence="2" id="KW-1185">Reference proteome</keyword>
<protein>
    <submittedName>
        <fullName evidence="1">Uncharacterized protein</fullName>
    </submittedName>
</protein>
<dbReference type="Pfam" id="PF20131">
    <property type="entry name" value="MC3"/>
    <property type="match status" value="1"/>
</dbReference>
<sequence>MPQAEYSSTASPRRLPEAIALFNSAFATELLVNACWFKSQHGSEGLPWPAAFLILPLTLHPPTRQELPRDSRLTLAAWAVAHPQLTADMDHRVAVMAEPTKRAIRRGLRVGRLGLVGTNLVALAKPRNPTAAWPEELATSTRAARICGRWFNGIQTAFALELLGIGK</sequence>
<dbReference type="AlphaFoldDB" id="A0A7I7QQY7"/>
<dbReference type="KEGG" id="msei:MSEDJ_28300"/>
<reference evidence="1 2" key="1">
    <citation type="journal article" date="2019" name="Emerg. Microbes Infect.">
        <title>Comprehensive subspecies identification of 175 nontuberculous mycobacteria species based on 7547 genomic profiles.</title>
        <authorList>
            <person name="Matsumoto Y."/>
            <person name="Kinjo T."/>
            <person name="Motooka D."/>
            <person name="Nabeya D."/>
            <person name="Jung N."/>
            <person name="Uechi K."/>
            <person name="Horii T."/>
            <person name="Iida T."/>
            <person name="Fujita J."/>
            <person name="Nakamura S."/>
        </authorList>
    </citation>
    <scope>NUCLEOTIDE SEQUENCE [LARGE SCALE GENOMIC DNA]</scope>
    <source>
        <strain evidence="1 2">JCM 17899</strain>
    </source>
</reference>